<dbReference type="InterPro" id="IPR047525">
    <property type="entry name" value="TfoX-like"/>
</dbReference>
<sequence>MDAAAVAELFAPVVAVRTRRMFGGLGIYSGEAMFALAFDGEIFLKTTDATRPEFIAAGSKPFRYAARSRERETGYWRLPAAAFDDEEVLRRYTGLALAAAREAALKKKRPLRRPSLRPGPRPR</sequence>
<dbReference type="EMBL" id="JBHSLV010000009">
    <property type="protein sequence ID" value="MFC5392203.1"/>
    <property type="molecule type" value="Genomic_DNA"/>
</dbReference>
<dbReference type="SUPFAM" id="SSF159894">
    <property type="entry name" value="YgaC/TfoX-N like"/>
    <property type="match status" value="1"/>
</dbReference>
<protein>
    <submittedName>
        <fullName evidence="2">TfoX/Sxy family protein</fullName>
    </submittedName>
</protein>
<evidence type="ECO:0000259" key="1">
    <source>
        <dbReference type="Pfam" id="PF04993"/>
    </source>
</evidence>
<dbReference type="PANTHER" id="PTHR36121">
    <property type="entry name" value="PROTEIN SXY"/>
    <property type="match status" value="1"/>
</dbReference>
<gene>
    <name evidence="2" type="ORF">ACFPPC_06050</name>
</gene>
<organism evidence="2 3">
    <name type="scientific">Bosea vestrisii</name>
    <dbReference type="NCBI Taxonomy" id="151416"/>
    <lineage>
        <taxon>Bacteria</taxon>
        <taxon>Pseudomonadati</taxon>
        <taxon>Pseudomonadota</taxon>
        <taxon>Alphaproteobacteria</taxon>
        <taxon>Hyphomicrobiales</taxon>
        <taxon>Boseaceae</taxon>
        <taxon>Bosea</taxon>
    </lineage>
</organism>
<proteinExistence type="predicted"/>
<dbReference type="RefSeq" id="WP_377006939.1">
    <property type="nucleotide sequence ID" value="NZ_JBHSLV010000009.1"/>
</dbReference>
<dbReference type="PANTHER" id="PTHR36121:SF1">
    <property type="entry name" value="PROTEIN SXY"/>
    <property type="match status" value="1"/>
</dbReference>
<name>A0ABW0H7A0_9HYPH</name>
<evidence type="ECO:0000313" key="2">
    <source>
        <dbReference type="EMBL" id="MFC5392203.1"/>
    </source>
</evidence>
<evidence type="ECO:0000313" key="3">
    <source>
        <dbReference type="Proteomes" id="UP001596104"/>
    </source>
</evidence>
<keyword evidence="3" id="KW-1185">Reference proteome</keyword>
<dbReference type="Proteomes" id="UP001596104">
    <property type="component" value="Unassembled WGS sequence"/>
</dbReference>
<dbReference type="InterPro" id="IPR007076">
    <property type="entry name" value="TfoX_N"/>
</dbReference>
<comment type="caution">
    <text evidence="2">The sequence shown here is derived from an EMBL/GenBank/DDBJ whole genome shotgun (WGS) entry which is preliminary data.</text>
</comment>
<feature type="domain" description="TfoX N-terminal" evidence="1">
    <location>
        <begin position="8"/>
        <end position="100"/>
    </location>
</feature>
<accession>A0ABW0H7A0</accession>
<dbReference type="Pfam" id="PF04993">
    <property type="entry name" value="TfoX_N"/>
    <property type="match status" value="1"/>
</dbReference>
<dbReference type="Gene3D" id="3.30.1460.30">
    <property type="entry name" value="YgaC/TfoX-N like chaperone"/>
    <property type="match status" value="1"/>
</dbReference>
<reference evidence="3" key="1">
    <citation type="journal article" date="2019" name="Int. J. Syst. Evol. Microbiol.">
        <title>The Global Catalogue of Microorganisms (GCM) 10K type strain sequencing project: providing services to taxonomists for standard genome sequencing and annotation.</title>
        <authorList>
            <consortium name="The Broad Institute Genomics Platform"/>
            <consortium name="The Broad Institute Genome Sequencing Center for Infectious Disease"/>
            <person name="Wu L."/>
            <person name="Ma J."/>
        </authorList>
    </citation>
    <scope>NUCLEOTIDE SEQUENCE [LARGE SCALE GENOMIC DNA]</scope>
    <source>
        <strain evidence="3">CGMCC 1.16326</strain>
    </source>
</reference>